<keyword evidence="2" id="KW-1185">Reference proteome</keyword>
<dbReference type="EMBL" id="OW152820">
    <property type="protein sequence ID" value="CAH2074912.1"/>
    <property type="molecule type" value="Genomic_DNA"/>
</dbReference>
<accession>A0ABN8J2H7</accession>
<proteinExistence type="predicted"/>
<organism evidence="1 2">
    <name type="scientific">Iphiclides podalirius</name>
    <name type="common">scarce swallowtail</name>
    <dbReference type="NCBI Taxonomy" id="110791"/>
    <lineage>
        <taxon>Eukaryota</taxon>
        <taxon>Metazoa</taxon>
        <taxon>Ecdysozoa</taxon>
        <taxon>Arthropoda</taxon>
        <taxon>Hexapoda</taxon>
        <taxon>Insecta</taxon>
        <taxon>Pterygota</taxon>
        <taxon>Neoptera</taxon>
        <taxon>Endopterygota</taxon>
        <taxon>Lepidoptera</taxon>
        <taxon>Glossata</taxon>
        <taxon>Ditrysia</taxon>
        <taxon>Papilionoidea</taxon>
        <taxon>Papilionidae</taxon>
        <taxon>Papilioninae</taxon>
        <taxon>Iphiclides</taxon>
    </lineage>
</organism>
<reference evidence="1" key="1">
    <citation type="submission" date="2022-03" db="EMBL/GenBank/DDBJ databases">
        <authorList>
            <person name="Martin H S."/>
        </authorList>
    </citation>
    <scope>NUCLEOTIDE SEQUENCE</scope>
</reference>
<name>A0ABN8J2H7_9NEOP</name>
<feature type="non-terminal residue" evidence="1">
    <location>
        <position position="104"/>
    </location>
</feature>
<dbReference type="Proteomes" id="UP000837857">
    <property type="component" value="Chromosome 8"/>
</dbReference>
<sequence length="104" mass="11165">MLPQKVGVVRDTVSRLGAQASDRSRRASMAAGSEIAVTRGPARYEDVGPLGCAISGRSARPPMLRIAEAEYDLSEMRPGTDLALAVIGTRRFLSASVWERAYAD</sequence>
<evidence type="ECO:0000313" key="2">
    <source>
        <dbReference type="Proteomes" id="UP000837857"/>
    </source>
</evidence>
<gene>
    <name evidence="1" type="ORF">IPOD504_LOCUS16329</name>
</gene>
<evidence type="ECO:0000313" key="1">
    <source>
        <dbReference type="EMBL" id="CAH2074912.1"/>
    </source>
</evidence>
<protein>
    <submittedName>
        <fullName evidence="1">Uncharacterized protein</fullName>
    </submittedName>
</protein>